<proteinExistence type="predicted"/>
<evidence type="ECO:0000313" key="2">
    <source>
        <dbReference type="Proteomes" id="UP000061432"/>
    </source>
</evidence>
<name>A0A0C6FPL8_9HYPH</name>
<gene>
    <name evidence="1" type="ORF">Maq22A_c06340</name>
</gene>
<dbReference type="KEGG" id="maqu:Maq22A_c06340"/>
<accession>A0A0C6FPL8</accession>
<dbReference type="PATRIC" id="fig|270351.10.peg.1209"/>
<reference evidence="2" key="2">
    <citation type="submission" date="2015-01" db="EMBL/GenBank/DDBJ databases">
        <title>Complete genome sequence of Methylobacterium aquaticum strain 22A.</title>
        <authorList>
            <person name="Tani A."/>
            <person name="Ogura Y."/>
            <person name="Hayashi T."/>
        </authorList>
    </citation>
    <scope>NUCLEOTIDE SEQUENCE [LARGE SCALE GENOMIC DNA]</scope>
    <source>
        <strain evidence="2">MA-22A</strain>
    </source>
</reference>
<protein>
    <submittedName>
        <fullName evidence="1">Uncharacterized protein</fullName>
    </submittedName>
</protein>
<reference evidence="1 2" key="1">
    <citation type="journal article" date="2015" name="Genome Announc.">
        <title>Complete Genome Sequence of Methylobacterium aquaticum Strain 22A, Isolated from Racomitrium japonicum Moss.</title>
        <authorList>
            <person name="Tani A."/>
            <person name="Ogura Y."/>
            <person name="Hayashi T."/>
            <person name="Kimbara K."/>
        </authorList>
    </citation>
    <scope>NUCLEOTIDE SEQUENCE [LARGE SCALE GENOMIC DNA]</scope>
    <source>
        <strain evidence="1 2">MA-22A</strain>
    </source>
</reference>
<evidence type="ECO:0000313" key="1">
    <source>
        <dbReference type="EMBL" id="BAQ44620.1"/>
    </source>
</evidence>
<organism evidence="1 2">
    <name type="scientific">Methylobacterium aquaticum</name>
    <dbReference type="NCBI Taxonomy" id="270351"/>
    <lineage>
        <taxon>Bacteria</taxon>
        <taxon>Pseudomonadati</taxon>
        <taxon>Pseudomonadota</taxon>
        <taxon>Alphaproteobacteria</taxon>
        <taxon>Hyphomicrobiales</taxon>
        <taxon>Methylobacteriaceae</taxon>
        <taxon>Methylobacterium</taxon>
    </lineage>
</organism>
<dbReference type="Proteomes" id="UP000061432">
    <property type="component" value="Chromosome"/>
</dbReference>
<sequence length="104" mass="11459">MSVDRLRIALKTIELLAALAVGMLIGRNFLAPSHQVRHLPEINAIAKSDSDCYKKFIEGLAKESQWGEGRDSVSIEVTKIERRVEKIDEALQRAGVSRSGLPGC</sequence>
<dbReference type="AlphaFoldDB" id="A0A0C6FPL8"/>
<dbReference type="EMBL" id="AP014704">
    <property type="protein sequence ID" value="BAQ44620.1"/>
    <property type="molecule type" value="Genomic_DNA"/>
</dbReference>
<dbReference type="RefSeq" id="WP_145984592.1">
    <property type="nucleotide sequence ID" value="NZ_AP014704.1"/>
</dbReference>